<dbReference type="PROSITE" id="PS51371">
    <property type="entry name" value="CBS"/>
    <property type="match status" value="2"/>
</dbReference>
<dbReference type="Proteomes" id="UP000198943">
    <property type="component" value="Unassembled WGS sequence"/>
</dbReference>
<evidence type="ECO:0000313" key="5">
    <source>
        <dbReference type="Proteomes" id="UP000198943"/>
    </source>
</evidence>
<evidence type="ECO:0000313" key="4">
    <source>
        <dbReference type="EMBL" id="SDC58613.1"/>
    </source>
</evidence>
<dbReference type="SUPFAM" id="SSF54631">
    <property type="entry name" value="CBS-domain pair"/>
    <property type="match status" value="1"/>
</dbReference>
<sequence length="156" mass="17412">MAESVKKIAKDIMKTEVVKVGPETPVNEVARLMLACDISGFPVVDDQGKVLGVVTELDLMRNQIAPNEPSIWSTIWGMDAERMKKYQDARRKYMAKTAGEVMTSPALTVDVSESLERVANIMFNKQIKRLFVTDGDKLAGVISRSAFTKLMLEMEK</sequence>
<proteinExistence type="predicted"/>
<dbReference type="EMBL" id="FMYW01000010">
    <property type="protein sequence ID" value="SDC58613.1"/>
    <property type="molecule type" value="Genomic_DNA"/>
</dbReference>
<dbReference type="CDD" id="cd04586">
    <property type="entry name" value="CBS_pair_BON_assoc"/>
    <property type="match status" value="1"/>
</dbReference>
<feature type="domain" description="CBS" evidence="3">
    <location>
        <begin position="13"/>
        <end position="70"/>
    </location>
</feature>
<dbReference type="AlphaFoldDB" id="A0A1G6MSS5"/>
<dbReference type="RefSeq" id="WP_176760489.1">
    <property type="nucleotide sequence ID" value="NZ_FMYW01000010.1"/>
</dbReference>
<dbReference type="InterPro" id="IPR000644">
    <property type="entry name" value="CBS_dom"/>
</dbReference>
<dbReference type="InterPro" id="IPR051257">
    <property type="entry name" value="Diverse_CBS-Domain"/>
</dbReference>
<dbReference type="Gene3D" id="3.10.580.10">
    <property type="entry name" value="CBS-domain"/>
    <property type="match status" value="1"/>
</dbReference>
<dbReference type="Pfam" id="PF00571">
    <property type="entry name" value="CBS"/>
    <property type="match status" value="2"/>
</dbReference>
<organism evidence="4 5">
    <name type="scientific">Succiniclasticum ruminis</name>
    <dbReference type="NCBI Taxonomy" id="40841"/>
    <lineage>
        <taxon>Bacteria</taxon>
        <taxon>Bacillati</taxon>
        <taxon>Bacillota</taxon>
        <taxon>Negativicutes</taxon>
        <taxon>Acidaminococcales</taxon>
        <taxon>Acidaminococcaceae</taxon>
        <taxon>Succiniclasticum</taxon>
    </lineage>
</organism>
<evidence type="ECO:0000256" key="1">
    <source>
        <dbReference type="ARBA" id="ARBA00023122"/>
    </source>
</evidence>
<accession>A0A1G6MSS5</accession>
<feature type="domain" description="CBS" evidence="3">
    <location>
        <begin position="102"/>
        <end position="156"/>
    </location>
</feature>
<reference evidence="5" key="1">
    <citation type="submission" date="2016-10" db="EMBL/GenBank/DDBJ databases">
        <authorList>
            <person name="Varghese N."/>
            <person name="Submissions S."/>
        </authorList>
    </citation>
    <scope>NUCLEOTIDE SEQUENCE [LARGE SCALE GENOMIC DNA]</scope>
    <source>
        <strain evidence="5">DSM 11005</strain>
    </source>
</reference>
<dbReference type="PANTHER" id="PTHR43080:SF2">
    <property type="entry name" value="CBS DOMAIN-CONTAINING PROTEIN"/>
    <property type="match status" value="1"/>
</dbReference>
<evidence type="ECO:0000256" key="2">
    <source>
        <dbReference type="PROSITE-ProRule" id="PRU00703"/>
    </source>
</evidence>
<dbReference type="InterPro" id="IPR046342">
    <property type="entry name" value="CBS_dom_sf"/>
</dbReference>
<name>A0A1G6MSS5_9FIRM</name>
<evidence type="ECO:0000259" key="3">
    <source>
        <dbReference type="PROSITE" id="PS51371"/>
    </source>
</evidence>
<keyword evidence="1 2" id="KW-0129">CBS domain</keyword>
<gene>
    <name evidence="4" type="ORF">SAMN04487864_110125</name>
</gene>
<dbReference type="SMART" id="SM00116">
    <property type="entry name" value="CBS"/>
    <property type="match status" value="2"/>
</dbReference>
<dbReference type="PANTHER" id="PTHR43080">
    <property type="entry name" value="CBS DOMAIN-CONTAINING PROTEIN CBSX3, MITOCHONDRIAL"/>
    <property type="match status" value="1"/>
</dbReference>
<keyword evidence="5" id="KW-1185">Reference proteome</keyword>
<protein>
    <submittedName>
        <fullName evidence="4">CBS domain-containing protein</fullName>
    </submittedName>
</protein>